<reference evidence="1" key="1">
    <citation type="journal article" date="2014" name="Front. Microbiol.">
        <title>High frequency of phylogenetically diverse reductive dehalogenase-homologous genes in deep subseafloor sedimentary metagenomes.</title>
        <authorList>
            <person name="Kawai M."/>
            <person name="Futagami T."/>
            <person name="Toyoda A."/>
            <person name="Takaki Y."/>
            <person name="Nishi S."/>
            <person name="Hori S."/>
            <person name="Arai W."/>
            <person name="Tsubouchi T."/>
            <person name="Morono Y."/>
            <person name="Uchiyama I."/>
            <person name="Ito T."/>
            <person name="Fujiyama A."/>
            <person name="Inagaki F."/>
            <person name="Takami H."/>
        </authorList>
    </citation>
    <scope>NUCLEOTIDE SEQUENCE</scope>
    <source>
        <strain evidence="1">Expedition CK06-06</strain>
    </source>
</reference>
<dbReference type="SUPFAM" id="SSF47598">
    <property type="entry name" value="Ribbon-helix-helix"/>
    <property type="match status" value="1"/>
</dbReference>
<dbReference type="InterPro" id="IPR053842">
    <property type="entry name" value="NikA-like"/>
</dbReference>
<dbReference type="AlphaFoldDB" id="X1AWQ1"/>
<sequence length="90" mass="10368">MAKKTLYDLQKETQQKYNKKNTPITIRFDAGLLEDLRARADEKGVSLSHYIRDLVINHQATLKAAYDRGVEYGVKLSDIESSIQEIQKKK</sequence>
<dbReference type="InterPro" id="IPR010985">
    <property type="entry name" value="Ribbon_hlx_hlx"/>
</dbReference>
<name>X1AWQ1_9ZZZZ</name>
<comment type="caution">
    <text evidence="1">The sequence shown here is derived from an EMBL/GenBank/DDBJ whole genome shotgun (WGS) entry which is preliminary data.</text>
</comment>
<dbReference type="GO" id="GO:0006355">
    <property type="term" value="P:regulation of DNA-templated transcription"/>
    <property type="evidence" value="ECO:0007669"/>
    <property type="project" value="InterPro"/>
</dbReference>
<organism evidence="1">
    <name type="scientific">marine sediment metagenome</name>
    <dbReference type="NCBI Taxonomy" id="412755"/>
    <lineage>
        <taxon>unclassified sequences</taxon>
        <taxon>metagenomes</taxon>
        <taxon>ecological metagenomes</taxon>
    </lineage>
</organism>
<accession>X1AWQ1</accession>
<proteinExistence type="predicted"/>
<evidence type="ECO:0000313" key="1">
    <source>
        <dbReference type="EMBL" id="GAG87514.1"/>
    </source>
</evidence>
<dbReference type="Pfam" id="PF21983">
    <property type="entry name" value="NikA-like"/>
    <property type="match status" value="1"/>
</dbReference>
<gene>
    <name evidence="1" type="ORF">S01H4_26775</name>
</gene>
<dbReference type="EMBL" id="BART01012963">
    <property type="protein sequence ID" value="GAG87514.1"/>
    <property type="molecule type" value="Genomic_DNA"/>
</dbReference>
<evidence type="ECO:0008006" key="2">
    <source>
        <dbReference type="Google" id="ProtNLM"/>
    </source>
</evidence>
<protein>
    <recommendedName>
        <fullName evidence="2">Ribbon-helix-helix protein CopG domain-containing protein</fullName>
    </recommendedName>
</protein>